<dbReference type="KEGG" id="mph:MLP_31110"/>
<keyword evidence="3" id="KW-1185">Reference proteome</keyword>
<proteinExistence type="predicted"/>
<sequence length="80" mass="9202">MNSLVPRAKSDWSSLRHEYEGATSASRNPPDFKKWLTATYNVSFRDEDILRATRDLTRVPDEIERLATKISELGDRPPLI</sequence>
<dbReference type="Proteomes" id="UP000007947">
    <property type="component" value="Chromosome"/>
</dbReference>
<gene>
    <name evidence="2" type="ordered locus">MLP_31110</name>
</gene>
<name>F5XKQ3_MICPN</name>
<dbReference type="STRING" id="1032480.MLP_31110"/>
<feature type="compositionally biased region" description="Basic and acidic residues" evidence="1">
    <location>
        <begin position="8"/>
        <end position="20"/>
    </location>
</feature>
<reference evidence="2 3" key="1">
    <citation type="submission" date="2011-05" db="EMBL/GenBank/DDBJ databases">
        <title>Whole genome sequence of Microlunatus phosphovorus NM-1.</title>
        <authorList>
            <person name="Hosoyama A."/>
            <person name="Sasaki K."/>
            <person name="Harada T."/>
            <person name="Igarashi R."/>
            <person name="Kawakoshi A."/>
            <person name="Sasagawa M."/>
            <person name="Fukada J."/>
            <person name="Nakamura S."/>
            <person name="Katano Y."/>
            <person name="Hanada S."/>
            <person name="Kamagata Y."/>
            <person name="Nakamura N."/>
            <person name="Yamazaki S."/>
            <person name="Fujita N."/>
        </authorList>
    </citation>
    <scope>NUCLEOTIDE SEQUENCE [LARGE SCALE GENOMIC DNA]</scope>
    <source>
        <strain evidence="3">ATCC 700054 / DSM 10555 / JCM 9379 / NBRC 101784 / NCIMB 13414 / VKM Ac-1990 / NM-1</strain>
    </source>
</reference>
<feature type="region of interest" description="Disordered" evidence="1">
    <location>
        <begin position="1"/>
        <end position="28"/>
    </location>
</feature>
<evidence type="ECO:0000313" key="3">
    <source>
        <dbReference type="Proteomes" id="UP000007947"/>
    </source>
</evidence>
<evidence type="ECO:0000256" key="1">
    <source>
        <dbReference type="SAM" id="MobiDB-lite"/>
    </source>
</evidence>
<protein>
    <submittedName>
        <fullName evidence="2">Uncharacterized protein</fullName>
    </submittedName>
</protein>
<accession>F5XKQ3</accession>
<evidence type="ECO:0000313" key="2">
    <source>
        <dbReference type="EMBL" id="BAK36125.1"/>
    </source>
</evidence>
<dbReference type="AlphaFoldDB" id="F5XKQ3"/>
<dbReference type="EMBL" id="AP012204">
    <property type="protein sequence ID" value="BAK36125.1"/>
    <property type="molecule type" value="Genomic_DNA"/>
</dbReference>
<dbReference type="HOGENOM" id="CLU_2585756_0_0_11"/>
<organism evidence="2 3">
    <name type="scientific">Microlunatus phosphovorus (strain ATCC 700054 / DSM 10555 / JCM 9379 / NBRC 101784 / NCIMB 13414 / VKM Ac-1990 / NM-1)</name>
    <dbReference type="NCBI Taxonomy" id="1032480"/>
    <lineage>
        <taxon>Bacteria</taxon>
        <taxon>Bacillati</taxon>
        <taxon>Actinomycetota</taxon>
        <taxon>Actinomycetes</taxon>
        <taxon>Propionibacteriales</taxon>
        <taxon>Propionibacteriaceae</taxon>
        <taxon>Microlunatus</taxon>
    </lineage>
</organism>